<dbReference type="NCBIfam" id="NF045926">
    <property type="entry name" value="STM2901_fam"/>
    <property type="match status" value="1"/>
</dbReference>
<protein>
    <submittedName>
        <fullName evidence="1">Uncharacterized protein</fullName>
    </submittedName>
</protein>
<proteinExistence type="predicted"/>
<evidence type="ECO:0000313" key="1">
    <source>
        <dbReference type="EMBL" id="SCC56089.1"/>
    </source>
</evidence>
<dbReference type="RefSeq" id="WP_167353588.1">
    <property type="nucleotide sequence ID" value="NZ_FMBC01000037.1"/>
</dbReference>
<organism evidence="1 2">
    <name type="scientific">Kosakonia oryziphila</name>
    <dbReference type="NCBI Taxonomy" id="1005667"/>
    <lineage>
        <taxon>Bacteria</taxon>
        <taxon>Pseudomonadati</taxon>
        <taxon>Pseudomonadota</taxon>
        <taxon>Gammaproteobacteria</taxon>
        <taxon>Enterobacterales</taxon>
        <taxon>Enterobacteriaceae</taxon>
        <taxon>Kosakonia</taxon>
    </lineage>
</organism>
<sequence>MDTVEQVHGYFYKGYWNLKPDELYMLIMVDVMSQHLGITASVAAMLISGQPWVSTRTKPAGALEGTSVASKYSRMIFRDKHLPVGIRIPTPIGGFKNFRFTPTNKVGTIIGRYIPWVGLGMAVWTARAITKDTADIFNTIVDPKDRIQWTYF</sequence>
<gene>
    <name evidence="1" type="ORF">GA0061070_103748</name>
</gene>
<dbReference type="AlphaFoldDB" id="A0A1C4FJ93"/>
<keyword evidence="2" id="KW-1185">Reference proteome</keyword>
<accession>A0A1C4FJ93</accession>
<evidence type="ECO:0000313" key="2">
    <source>
        <dbReference type="Proteomes" id="UP000198515"/>
    </source>
</evidence>
<dbReference type="InterPro" id="IPR058522">
    <property type="entry name" value="DUF8209"/>
</dbReference>
<dbReference type="Pfam" id="PF26636">
    <property type="entry name" value="DUF8209"/>
    <property type="match status" value="1"/>
</dbReference>
<reference evidence="2" key="1">
    <citation type="submission" date="2016-08" db="EMBL/GenBank/DDBJ databases">
        <authorList>
            <person name="Varghese N."/>
            <person name="Submissions Spin"/>
        </authorList>
    </citation>
    <scope>NUCLEOTIDE SEQUENCE [LARGE SCALE GENOMIC DNA]</scope>
    <source>
        <strain evidence="2">REICA_142</strain>
    </source>
</reference>
<dbReference type="InterPro" id="IPR058064">
    <property type="entry name" value="STM2901-like"/>
</dbReference>
<dbReference type="EMBL" id="FMBC01000037">
    <property type="protein sequence ID" value="SCC56089.1"/>
    <property type="molecule type" value="Genomic_DNA"/>
</dbReference>
<dbReference type="Proteomes" id="UP000198515">
    <property type="component" value="Unassembled WGS sequence"/>
</dbReference>
<name>A0A1C4FJ93_9ENTR</name>